<evidence type="ECO:0000259" key="14">
    <source>
        <dbReference type="PROSITE" id="PS51645"/>
    </source>
</evidence>
<feature type="domain" description="Photolyase/cryptochrome alpha/beta" evidence="14">
    <location>
        <begin position="19"/>
        <end position="151"/>
    </location>
</feature>
<evidence type="ECO:0000256" key="9">
    <source>
        <dbReference type="ARBA" id="ARBA00023125"/>
    </source>
</evidence>
<keyword evidence="7" id="KW-0227">DNA damage</keyword>
<dbReference type="eggNOG" id="COG0415">
    <property type="taxonomic scope" value="Bacteria"/>
</dbReference>
<evidence type="ECO:0000256" key="5">
    <source>
        <dbReference type="ARBA" id="ARBA00014046"/>
    </source>
</evidence>
<evidence type="ECO:0000313" key="15">
    <source>
        <dbReference type="EMBL" id="EHJ47864.1"/>
    </source>
</evidence>
<dbReference type="Pfam" id="PF00875">
    <property type="entry name" value="DNA_photolyase"/>
    <property type="match status" value="1"/>
</dbReference>
<evidence type="ECO:0000256" key="11">
    <source>
        <dbReference type="ARBA" id="ARBA00023239"/>
    </source>
</evidence>
<dbReference type="EMBL" id="CM001368">
    <property type="protein sequence ID" value="EHJ47864.1"/>
    <property type="molecule type" value="Genomic_DNA"/>
</dbReference>
<dbReference type="SUPFAM" id="SSF48173">
    <property type="entry name" value="Cryptochrome/photolyase FAD-binding domain"/>
    <property type="match status" value="1"/>
</dbReference>
<dbReference type="GO" id="GO:0000719">
    <property type="term" value="P:photoreactive repair"/>
    <property type="evidence" value="ECO:0007669"/>
    <property type="project" value="TreeGrafter"/>
</dbReference>
<dbReference type="Gene3D" id="3.40.50.620">
    <property type="entry name" value="HUPs"/>
    <property type="match status" value="1"/>
</dbReference>
<comment type="catalytic activity">
    <reaction evidence="13">
        <text>cyclobutadipyrimidine (in DNA) = 2 pyrimidine residues (in DNA).</text>
        <dbReference type="EC" id="4.1.99.3"/>
    </reaction>
</comment>
<dbReference type="RefSeq" id="WP_009181253.1">
    <property type="nucleotide sequence ID" value="NZ_CM001368.1"/>
</dbReference>
<dbReference type="EC" id="4.1.99.3" evidence="4"/>
<evidence type="ECO:0000256" key="8">
    <source>
        <dbReference type="ARBA" id="ARBA00022827"/>
    </source>
</evidence>
<dbReference type="GO" id="GO:0003677">
    <property type="term" value="F:DNA binding"/>
    <property type="evidence" value="ECO:0007669"/>
    <property type="project" value="UniProtKB-KW"/>
</dbReference>
<dbReference type="PANTHER" id="PTHR10211">
    <property type="entry name" value="DEOXYRIBODIPYRIMIDINE PHOTOLYASE"/>
    <property type="match status" value="1"/>
</dbReference>
<evidence type="ECO:0000256" key="13">
    <source>
        <dbReference type="ARBA" id="ARBA00033999"/>
    </source>
</evidence>
<keyword evidence="6" id="KW-0285">Flavoprotein</keyword>
<organism evidence="15 16">
    <name type="scientific">Solidesulfovibrio carbinoliphilus subsp. oakridgensis</name>
    <dbReference type="NCBI Taxonomy" id="694327"/>
    <lineage>
        <taxon>Bacteria</taxon>
        <taxon>Pseudomonadati</taxon>
        <taxon>Thermodesulfobacteriota</taxon>
        <taxon>Desulfovibrionia</taxon>
        <taxon>Desulfovibrionales</taxon>
        <taxon>Desulfovibrionaceae</taxon>
        <taxon>Solidesulfovibrio</taxon>
    </lineage>
</organism>
<dbReference type="PROSITE" id="PS51645">
    <property type="entry name" value="PHR_CRY_ALPHA_BETA"/>
    <property type="match status" value="1"/>
</dbReference>
<dbReference type="OrthoDB" id="9772484at2"/>
<dbReference type="InterPro" id="IPR052219">
    <property type="entry name" value="Photolyase_Class-2"/>
</dbReference>
<dbReference type="SUPFAM" id="SSF52425">
    <property type="entry name" value="Cryptochrome/photolyase, N-terminal domain"/>
    <property type="match status" value="1"/>
</dbReference>
<keyword evidence="9" id="KW-0238">DNA-binding</keyword>
<dbReference type="InterPro" id="IPR036155">
    <property type="entry name" value="Crypto/Photolyase_N_sf"/>
</dbReference>
<evidence type="ECO:0000256" key="12">
    <source>
        <dbReference type="ARBA" id="ARBA00031671"/>
    </source>
</evidence>
<gene>
    <name evidence="15" type="ORF">DFW101_1857</name>
</gene>
<keyword evidence="8" id="KW-0274">FAD</keyword>
<dbReference type="Gene3D" id="1.25.40.80">
    <property type="match status" value="1"/>
</dbReference>
<evidence type="ECO:0000256" key="1">
    <source>
        <dbReference type="ARBA" id="ARBA00001932"/>
    </source>
</evidence>
<dbReference type="STRING" id="694327.DFW101_1857"/>
<dbReference type="InterPro" id="IPR006050">
    <property type="entry name" value="DNA_photolyase_N"/>
</dbReference>
<evidence type="ECO:0000256" key="2">
    <source>
        <dbReference type="ARBA" id="ARBA00001974"/>
    </source>
</evidence>
<keyword evidence="10" id="KW-0234">DNA repair</keyword>
<evidence type="ECO:0000256" key="3">
    <source>
        <dbReference type="ARBA" id="ARBA00006409"/>
    </source>
</evidence>
<comment type="cofactor">
    <cofactor evidence="1">
        <name>(6R)-5,10-methylene-5,6,7,8-tetrahydrofolate</name>
        <dbReference type="ChEBI" id="CHEBI:15636"/>
    </cofactor>
</comment>
<dbReference type="Proteomes" id="UP000004662">
    <property type="component" value="Chromosome"/>
</dbReference>
<comment type="similarity">
    <text evidence="3">Belongs to the DNA photolyase class-2 family.</text>
</comment>
<evidence type="ECO:0000256" key="6">
    <source>
        <dbReference type="ARBA" id="ARBA00022630"/>
    </source>
</evidence>
<dbReference type="PANTHER" id="PTHR10211:SF0">
    <property type="entry name" value="DEOXYRIBODIPYRIMIDINE PHOTO-LYASE"/>
    <property type="match status" value="1"/>
</dbReference>
<dbReference type="AlphaFoldDB" id="G7QA34"/>
<accession>G7QA34</accession>
<reference evidence="16" key="1">
    <citation type="journal article" date="2015" name="Genome Announc.">
        <title>High-Quality Draft Genome Sequence of Desulfovibrio carbinoliphilus FW-101-2B, an Organic Acid-Oxidizing Sulfate-Reducing Bacterium Isolated from Uranium(VI)-Contaminated Groundwater.</title>
        <authorList>
            <person name="Ramsay B.D."/>
            <person name="Hwang C."/>
            <person name="Woo H.L."/>
            <person name="Carroll S.L."/>
            <person name="Lucas S."/>
            <person name="Han J."/>
            <person name="Lapidus A.L."/>
            <person name="Cheng J.F."/>
            <person name="Goodwin L.A."/>
            <person name="Pitluck S."/>
            <person name="Peters L."/>
            <person name="Chertkov O."/>
            <person name="Held B."/>
            <person name="Detter J.C."/>
            <person name="Han C.S."/>
            <person name="Tapia R."/>
            <person name="Land M.L."/>
            <person name="Hauser L.J."/>
            <person name="Kyrpides N.C."/>
            <person name="Ivanova N.N."/>
            <person name="Mikhailova N."/>
            <person name="Pagani I."/>
            <person name="Woyke T."/>
            <person name="Arkin A.P."/>
            <person name="Dehal P."/>
            <person name="Chivian D."/>
            <person name="Criddle C.S."/>
            <person name="Wu W."/>
            <person name="Chakraborty R."/>
            <person name="Hazen T.C."/>
            <person name="Fields M.W."/>
        </authorList>
    </citation>
    <scope>NUCLEOTIDE SEQUENCE [LARGE SCALE GENOMIC DNA]</scope>
    <source>
        <strain evidence="16">FW-101-2B</strain>
    </source>
</reference>
<dbReference type="FunFam" id="1.10.579.10:FF:000002">
    <property type="entry name" value="Deoxyribodipyrimidine photolyase"/>
    <property type="match status" value="1"/>
</dbReference>
<evidence type="ECO:0000313" key="16">
    <source>
        <dbReference type="Proteomes" id="UP000004662"/>
    </source>
</evidence>
<sequence length="462" mass="49711">MQVHPARIRPLGFTPPKPGPVVLWMGRDQRADDNWALLHAAALAKAAGAPLFALFALPPDFPPATARHADFLLRGLAAVETALRDHGIPLALVPGDPAVAVPAFLRRVRAGVCVTDFDPLRPGRAAREAVATAPVWDGALLEVDAHNVVPAFVASAKREYAAATFRPKILKLLPEFLEPFPDLPAFAAGNLAGFAPVDWEAARAGLVLDPSVAPVAGITPGPEAAREALAAFLADRLPAYADRRNDPNAGATSTLSPWFHHGHLAPQRAALDALEAKKRAPAGAEAFLEELVVRRELADNYCLHEPAYDTLAALPAWAQKTLGAHAADPRPYRYTAREFETAATHSALWNAAERQLVRQGRLHGYMRMYWAKKILEWSATPEAALATALSLNDRYALDGSDPSGVAGVLWSVGGLHDRPWASRPVFGQIRYMNARGCRRKFDVDAYIARHGGGAADHNGEVA</sequence>
<dbReference type="Gene3D" id="1.10.579.10">
    <property type="entry name" value="DNA Cyclobutane Dipyrimidine Photolyase, subunit A, domain 3"/>
    <property type="match status" value="1"/>
</dbReference>
<dbReference type="InterPro" id="IPR014729">
    <property type="entry name" value="Rossmann-like_a/b/a_fold"/>
</dbReference>
<evidence type="ECO:0000256" key="10">
    <source>
        <dbReference type="ARBA" id="ARBA00023204"/>
    </source>
</evidence>
<evidence type="ECO:0000256" key="7">
    <source>
        <dbReference type="ARBA" id="ARBA00022763"/>
    </source>
</evidence>
<comment type="cofactor">
    <cofactor evidence="2">
        <name>FAD</name>
        <dbReference type="ChEBI" id="CHEBI:57692"/>
    </cofactor>
</comment>
<dbReference type="HOGENOM" id="CLU_026342_2_1_7"/>
<protein>
    <recommendedName>
        <fullName evidence="5">Deoxyribodipyrimidine photo-lyase</fullName>
        <ecNumber evidence="4">4.1.99.3</ecNumber>
    </recommendedName>
    <alternativeName>
        <fullName evidence="12">DNA photolyase</fullName>
    </alternativeName>
</protein>
<proteinExistence type="inferred from homology"/>
<keyword evidence="11" id="KW-0456">Lyase</keyword>
<evidence type="ECO:0000256" key="4">
    <source>
        <dbReference type="ARBA" id="ARBA00013149"/>
    </source>
</evidence>
<dbReference type="InterPro" id="IPR036134">
    <property type="entry name" value="Crypto/Photolyase_FAD-like_sf"/>
</dbReference>
<dbReference type="GO" id="GO:0003904">
    <property type="term" value="F:deoxyribodipyrimidine photo-lyase activity"/>
    <property type="evidence" value="ECO:0007669"/>
    <property type="project" value="UniProtKB-EC"/>
</dbReference>
<name>G7QA34_9BACT</name>
<keyword evidence="16" id="KW-1185">Reference proteome</keyword>